<protein>
    <submittedName>
        <fullName evidence="1">Uncharacterized protein</fullName>
    </submittedName>
</protein>
<sequence length="49" mass="5693">MGKCCLLDPFMSISNTSVFSHYQFKKPNYQQIIHRIIYLATLTTVNVVK</sequence>
<reference evidence="1" key="1">
    <citation type="submission" date="2014-12" db="EMBL/GenBank/DDBJ databases">
        <title>Insight into the proteome of Arion vulgaris.</title>
        <authorList>
            <person name="Aradska J."/>
            <person name="Bulat T."/>
            <person name="Smidak R."/>
            <person name="Sarate P."/>
            <person name="Gangsoo J."/>
            <person name="Sialana F."/>
            <person name="Bilban M."/>
            <person name="Lubec G."/>
        </authorList>
    </citation>
    <scope>NUCLEOTIDE SEQUENCE</scope>
    <source>
        <tissue evidence="1">Skin</tissue>
    </source>
</reference>
<evidence type="ECO:0000313" key="1">
    <source>
        <dbReference type="EMBL" id="CEK74305.1"/>
    </source>
</evidence>
<feature type="non-terminal residue" evidence="1">
    <location>
        <position position="49"/>
    </location>
</feature>
<dbReference type="EMBL" id="HACG01027440">
    <property type="protein sequence ID" value="CEK74305.1"/>
    <property type="molecule type" value="Transcribed_RNA"/>
</dbReference>
<proteinExistence type="predicted"/>
<dbReference type="AlphaFoldDB" id="A0A0B7A2W3"/>
<gene>
    <name evidence="1" type="primary">ORF90511</name>
</gene>
<name>A0A0B7A2W3_9EUPU</name>
<organism evidence="1">
    <name type="scientific">Arion vulgaris</name>
    <dbReference type="NCBI Taxonomy" id="1028688"/>
    <lineage>
        <taxon>Eukaryota</taxon>
        <taxon>Metazoa</taxon>
        <taxon>Spiralia</taxon>
        <taxon>Lophotrochozoa</taxon>
        <taxon>Mollusca</taxon>
        <taxon>Gastropoda</taxon>
        <taxon>Heterobranchia</taxon>
        <taxon>Euthyneura</taxon>
        <taxon>Panpulmonata</taxon>
        <taxon>Eupulmonata</taxon>
        <taxon>Stylommatophora</taxon>
        <taxon>Helicina</taxon>
        <taxon>Arionoidea</taxon>
        <taxon>Arionidae</taxon>
        <taxon>Arion</taxon>
    </lineage>
</organism>
<accession>A0A0B7A2W3</accession>